<dbReference type="InterPro" id="IPR035684">
    <property type="entry name" value="ArgRS_core"/>
</dbReference>
<evidence type="ECO:0000256" key="12">
    <source>
        <dbReference type="RuleBase" id="RU363038"/>
    </source>
</evidence>
<dbReference type="FunFam" id="3.40.50.620:FF:000030">
    <property type="entry name" value="Arginine--tRNA ligase"/>
    <property type="match status" value="1"/>
</dbReference>
<dbReference type="PANTHER" id="PTHR11956">
    <property type="entry name" value="ARGINYL-TRNA SYNTHETASE"/>
    <property type="match status" value="1"/>
</dbReference>
<dbReference type="InterPro" id="IPR036695">
    <property type="entry name" value="Arg-tRNA-synth_N_sf"/>
</dbReference>
<dbReference type="CDD" id="cd07956">
    <property type="entry name" value="Anticodon_Ia_Arg"/>
    <property type="match status" value="1"/>
</dbReference>
<organism evidence="15 16">
    <name type="scientific">Enterobacter cloacae</name>
    <dbReference type="NCBI Taxonomy" id="550"/>
    <lineage>
        <taxon>Bacteria</taxon>
        <taxon>Pseudomonadati</taxon>
        <taxon>Pseudomonadota</taxon>
        <taxon>Gammaproteobacteria</taxon>
        <taxon>Enterobacterales</taxon>
        <taxon>Enterobacteriaceae</taxon>
        <taxon>Enterobacter</taxon>
        <taxon>Enterobacter cloacae complex</taxon>
    </lineage>
</organism>
<accession>A0A156UD71</accession>
<dbReference type="Pfam" id="PF00750">
    <property type="entry name" value="tRNA-synt_1d"/>
    <property type="match status" value="1"/>
</dbReference>
<dbReference type="InterPro" id="IPR014729">
    <property type="entry name" value="Rossmann-like_a/b/a_fold"/>
</dbReference>
<dbReference type="SUPFAM" id="SSF47323">
    <property type="entry name" value="Anticodon-binding domain of a subclass of class I aminoacyl-tRNA synthetases"/>
    <property type="match status" value="1"/>
</dbReference>
<dbReference type="GO" id="GO:0005737">
    <property type="term" value="C:cytoplasm"/>
    <property type="evidence" value="ECO:0007669"/>
    <property type="project" value="UniProtKB-SubCell"/>
</dbReference>
<protein>
    <recommendedName>
        <fullName evidence="11">Arginine--tRNA ligase</fullName>
        <ecNumber evidence="11">6.1.1.19</ecNumber>
    </recommendedName>
    <alternativeName>
        <fullName evidence="11">Arginyl-tRNA synthetase</fullName>
        <shortName evidence="11">ArgRS</shortName>
    </alternativeName>
</protein>
<dbReference type="SUPFAM" id="SSF52374">
    <property type="entry name" value="Nucleotidylyl transferase"/>
    <property type="match status" value="1"/>
</dbReference>
<evidence type="ECO:0000256" key="7">
    <source>
        <dbReference type="ARBA" id="ARBA00022840"/>
    </source>
</evidence>
<dbReference type="FunFam" id="1.10.730.10:FF:000001">
    <property type="entry name" value="Arginine--tRNA ligase"/>
    <property type="match status" value="1"/>
</dbReference>
<dbReference type="PROSITE" id="PS00178">
    <property type="entry name" value="AA_TRNA_LIGASE_I"/>
    <property type="match status" value="1"/>
</dbReference>
<reference evidence="15 16" key="1">
    <citation type="submission" date="2016-03" db="EMBL/GenBank/DDBJ databases">
        <authorList>
            <consortium name="Pathogen Informatics"/>
        </authorList>
    </citation>
    <scope>NUCLEOTIDE SEQUENCE [LARGE SCALE GENOMIC DNA]</scope>
    <source>
        <strain evidence="16">e1252</strain>
    </source>
</reference>
<keyword evidence="8 11" id="KW-0648">Protein biosynthesis</keyword>
<evidence type="ECO:0000313" key="16">
    <source>
        <dbReference type="Proteomes" id="UP000076008"/>
    </source>
</evidence>
<evidence type="ECO:0000256" key="2">
    <source>
        <dbReference type="ARBA" id="ARBA00005594"/>
    </source>
</evidence>
<feature type="domain" description="Arginyl tRNA synthetase N-terminal" evidence="14">
    <location>
        <begin position="1"/>
        <end position="87"/>
    </location>
</feature>
<dbReference type="CDD" id="cd00671">
    <property type="entry name" value="ArgRS_core"/>
    <property type="match status" value="1"/>
</dbReference>
<dbReference type="NCBIfam" id="TIGR00456">
    <property type="entry name" value="argS"/>
    <property type="match status" value="1"/>
</dbReference>
<gene>
    <name evidence="11 15" type="primary">argS</name>
    <name evidence="15" type="ORF">SAMEA2273318_01566</name>
</gene>
<dbReference type="InterPro" id="IPR001278">
    <property type="entry name" value="Arg-tRNA-ligase"/>
</dbReference>
<dbReference type="RefSeq" id="WP_063143697.1">
    <property type="nucleotide sequence ID" value="NZ_FJXR01000007.1"/>
</dbReference>
<dbReference type="EMBL" id="FJXR01000007">
    <property type="protein sequence ID" value="CZV00028.1"/>
    <property type="molecule type" value="Genomic_DNA"/>
</dbReference>
<keyword evidence="7 11" id="KW-0067">ATP-binding</keyword>
<dbReference type="Gene3D" id="3.40.50.620">
    <property type="entry name" value="HUPs"/>
    <property type="match status" value="1"/>
</dbReference>
<comment type="subunit">
    <text evidence="3 11">Monomer.</text>
</comment>
<feature type="short sequence motif" description="'HIGH' region" evidence="11">
    <location>
        <begin position="122"/>
        <end position="132"/>
    </location>
</feature>
<evidence type="ECO:0000256" key="3">
    <source>
        <dbReference type="ARBA" id="ARBA00011245"/>
    </source>
</evidence>
<name>A0A156UD71_ENTCL</name>
<dbReference type="GO" id="GO:0005524">
    <property type="term" value="F:ATP binding"/>
    <property type="evidence" value="ECO:0007669"/>
    <property type="project" value="UniProtKB-UniRule"/>
</dbReference>
<keyword evidence="6 11" id="KW-0547">Nucleotide-binding</keyword>
<dbReference type="EC" id="6.1.1.19" evidence="11"/>
<dbReference type="PANTHER" id="PTHR11956:SF5">
    <property type="entry name" value="ARGININE--TRNA LIGASE, CYTOPLASMIC"/>
    <property type="match status" value="1"/>
</dbReference>
<comment type="subcellular location">
    <subcellularLocation>
        <location evidence="1 11">Cytoplasm</location>
    </subcellularLocation>
</comment>
<dbReference type="HAMAP" id="MF_00123">
    <property type="entry name" value="Arg_tRNA_synth"/>
    <property type="match status" value="1"/>
</dbReference>
<dbReference type="Proteomes" id="UP000076008">
    <property type="component" value="Unassembled WGS sequence"/>
</dbReference>
<dbReference type="InterPro" id="IPR008909">
    <property type="entry name" value="DALR_anticod-bd"/>
</dbReference>
<dbReference type="InterPro" id="IPR005148">
    <property type="entry name" value="Arg-tRNA-synth_N"/>
</dbReference>
<keyword evidence="9 11" id="KW-0030">Aminoacyl-tRNA synthetase</keyword>
<evidence type="ECO:0000256" key="1">
    <source>
        <dbReference type="ARBA" id="ARBA00004496"/>
    </source>
</evidence>
<dbReference type="GO" id="GO:0004814">
    <property type="term" value="F:arginine-tRNA ligase activity"/>
    <property type="evidence" value="ECO:0007669"/>
    <property type="project" value="UniProtKB-UniRule"/>
</dbReference>
<sequence length="577" mass="64192">MNIQALLSEKVSQALIAAGAPADCEPQVRQSAKVQFGDYQANGVMAVAKKLGMPPRQLAEQVLTHLDLSGIASKTEIAGPGFINIFLEPAFLASHVDAALKSDRLGVSQPEAQTVVIDYSAPNVAKEMHVGHLRSTIIGDAAVRTLEFLGHKVIRANHVGDWGTQFGMLIAYLEKQQQENAGEMALADLEGFYREAKKHYDEDEAFAERARSYVVKLQGGDQYFLEMWRKLVDITMSQNQLTYNRLNVTLTRDDVMGESLYNPMLPGIVADLKAKHLAVESEGATVVFLDEYKNKEGEPMGVIIQKKDGGYLYTTTDIACAKYRYETLHADRVLYYIDSRQHQHLMQAWTIVRKAGYVPDCVPLEHHMFGMMLGKDGKPFKTRAGGTVKLSDLLDEALERARRLVAEKNPDMPADELEKLANAVGIGAVKYADLSKNRTTDYIFDWDNMLAFEGNTAPYMQYAYTRVLSVFRKANIDESALANAAVTITEDREAQLAARLLQFEETLTVVARDGTPHVMCAYLYDLAGLFSGFYEHCPILSAENESVRNSRLKLAQLTAKTLKLGLDTLGIETVERM</sequence>
<keyword evidence="4 11" id="KW-0963">Cytoplasm</keyword>
<dbReference type="Gene3D" id="1.10.730.10">
    <property type="entry name" value="Isoleucyl-tRNA Synthetase, Domain 1"/>
    <property type="match status" value="1"/>
</dbReference>
<proteinExistence type="inferred from homology"/>
<evidence type="ECO:0000256" key="11">
    <source>
        <dbReference type="HAMAP-Rule" id="MF_00123"/>
    </source>
</evidence>
<evidence type="ECO:0000256" key="8">
    <source>
        <dbReference type="ARBA" id="ARBA00022917"/>
    </source>
</evidence>
<evidence type="ECO:0000256" key="9">
    <source>
        <dbReference type="ARBA" id="ARBA00023146"/>
    </source>
</evidence>
<dbReference type="InterPro" id="IPR001412">
    <property type="entry name" value="aa-tRNA-synth_I_CS"/>
</dbReference>
<evidence type="ECO:0000313" key="15">
    <source>
        <dbReference type="EMBL" id="CZV00028.1"/>
    </source>
</evidence>
<evidence type="ECO:0000256" key="10">
    <source>
        <dbReference type="ARBA" id="ARBA00049339"/>
    </source>
</evidence>
<comment type="catalytic activity">
    <reaction evidence="10 11">
        <text>tRNA(Arg) + L-arginine + ATP = L-arginyl-tRNA(Arg) + AMP + diphosphate</text>
        <dbReference type="Rhea" id="RHEA:20301"/>
        <dbReference type="Rhea" id="RHEA-COMP:9658"/>
        <dbReference type="Rhea" id="RHEA-COMP:9673"/>
        <dbReference type="ChEBI" id="CHEBI:30616"/>
        <dbReference type="ChEBI" id="CHEBI:32682"/>
        <dbReference type="ChEBI" id="CHEBI:33019"/>
        <dbReference type="ChEBI" id="CHEBI:78442"/>
        <dbReference type="ChEBI" id="CHEBI:78513"/>
        <dbReference type="ChEBI" id="CHEBI:456215"/>
        <dbReference type="EC" id="6.1.1.19"/>
    </reaction>
</comment>
<dbReference type="Pfam" id="PF05746">
    <property type="entry name" value="DALR_1"/>
    <property type="match status" value="1"/>
</dbReference>
<keyword evidence="5 11" id="KW-0436">Ligase</keyword>
<dbReference type="Pfam" id="PF03485">
    <property type="entry name" value="Arg_tRNA_synt_N"/>
    <property type="match status" value="1"/>
</dbReference>
<dbReference type="SMART" id="SM00836">
    <property type="entry name" value="DALR_1"/>
    <property type="match status" value="1"/>
</dbReference>
<dbReference type="SMART" id="SM01016">
    <property type="entry name" value="Arg_tRNA_synt_N"/>
    <property type="match status" value="1"/>
</dbReference>
<dbReference type="Gene3D" id="3.30.1360.70">
    <property type="entry name" value="Arginyl tRNA synthetase N-terminal domain"/>
    <property type="match status" value="1"/>
</dbReference>
<evidence type="ECO:0000259" key="14">
    <source>
        <dbReference type="SMART" id="SM01016"/>
    </source>
</evidence>
<dbReference type="SUPFAM" id="SSF55190">
    <property type="entry name" value="Arginyl-tRNA synthetase (ArgRS), N-terminal 'additional' domain"/>
    <property type="match status" value="1"/>
</dbReference>
<dbReference type="PRINTS" id="PR01038">
    <property type="entry name" value="TRNASYNTHARG"/>
</dbReference>
<evidence type="ECO:0000256" key="4">
    <source>
        <dbReference type="ARBA" id="ARBA00022490"/>
    </source>
</evidence>
<dbReference type="InterPro" id="IPR009080">
    <property type="entry name" value="tRNAsynth_Ia_anticodon-bd"/>
</dbReference>
<evidence type="ECO:0000256" key="6">
    <source>
        <dbReference type="ARBA" id="ARBA00022741"/>
    </source>
</evidence>
<comment type="similarity">
    <text evidence="2 11 12">Belongs to the class-I aminoacyl-tRNA synthetase family.</text>
</comment>
<feature type="domain" description="DALR anticodon binding" evidence="13">
    <location>
        <begin position="460"/>
        <end position="577"/>
    </location>
</feature>
<evidence type="ECO:0000259" key="13">
    <source>
        <dbReference type="SMART" id="SM00836"/>
    </source>
</evidence>
<evidence type="ECO:0000256" key="5">
    <source>
        <dbReference type="ARBA" id="ARBA00022598"/>
    </source>
</evidence>
<dbReference type="GO" id="GO:0006420">
    <property type="term" value="P:arginyl-tRNA aminoacylation"/>
    <property type="evidence" value="ECO:0007669"/>
    <property type="project" value="UniProtKB-UniRule"/>
</dbReference>
<dbReference type="AlphaFoldDB" id="A0A156UD71"/>
<dbReference type="FunFam" id="3.30.1360.70:FF:000001">
    <property type="entry name" value="Arginine--tRNA ligase"/>
    <property type="match status" value="1"/>
</dbReference>